<evidence type="ECO:0000259" key="1">
    <source>
        <dbReference type="PROSITE" id="PS51186"/>
    </source>
</evidence>
<dbReference type="SUPFAM" id="SSF55729">
    <property type="entry name" value="Acyl-CoA N-acyltransferases (Nat)"/>
    <property type="match status" value="1"/>
</dbReference>
<organism evidence="2 3">
    <name type="scientific">Chryseobacterium polytrichastri</name>
    <dbReference type="NCBI Taxonomy" id="1302687"/>
    <lineage>
        <taxon>Bacteria</taxon>
        <taxon>Pseudomonadati</taxon>
        <taxon>Bacteroidota</taxon>
        <taxon>Flavobacteriia</taxon>
        <taxon>Flavobacteriales</taxon>
        <taxon>Weeksellaceae</taxon>
        <taxon>Chryseobacterium group</taxon>
        <taxon>Chryseobacterium</taxon>
    </lineage>
</organism>
<dbReference type="EMBL" id="FRAV01000063">
    <property type="protein sequence ID" value="SHM65000.1"/>
    <property type="molecule type" value="Genomic_DNA"/>
</dbReference>
<dbReference type="InterPro" id="IPR000182">
    <property type="entry name" value="GNAT_dom"/>
</dbReference>
<reference evidence="3" key="1">
    <citation type="submission" date="2016-11" db="EMBL/GenBank/DDBJ databases">
        <authorList>
            <person name="Varghese N."/>
            <person name="Submissions S."/>
        </authorList>
    </citation>
    <scope>NUCLEOTIDE SEQUENCE [LARGE SCALE GENOMIC DNA]</scope>
    <source>
        <strain evidence="3">DSM 26899</strain>
    </source>
</reference>
<dbReference type="Proteomes" id="UP000184364">
    <property type="component" value="Unassembled WGS sequence"/>
</dbReference>
<dbReference type="Pfam" id="PF00583">
    <property type="entry name" value="Acetyltransf_1"/>
    <property type="match status" value="1"/>
</dbReference>
<evidence type="ECO:0000313" key="3">
    <source>
        <dbReference type="Proteomes" id="UP000184364"/>
    </source>
</evidence>
<accession>A0A1M7KI47</accession>
<feature type="domain" description="N-acetyltransferase" evidence="1">
    <location>
        <begin position="76"/>
        <end position="221"/>
    </location>
</feature>
<protein>
    <submittedName>
        <fullName evidence="2">Acetyltransferase (GNAT) domain-containing protein</fullName>
    </submittedName>
</protein>
<gene>
    <name evidence="2" type="ORF">SAMN05444267_10638</name>
</gene>
<dbReference type="Gene3D" id="3.40.630.30">
    <property type="match status" value="1"/>
</dbReference>
<dbReference type="RefSeq" id="WP_073297929.1">
    <property type="nucleotide sequence ID" value="NZ_FRAV01000063.1"/>
</dbReference>
<name>A0A1M7KI47_9FLAO</name>
<dbReference type="InterPro" id="IPR016181">
    <property type="entry name" value="Acyl_CoA_acyltransferase"/>
</dbReference>
<keyword evidence="3" id="KW-1185">Reference proteome</keyword>
<dbReference type="STRING" id="1302687.SAMN05444267_10638"/>
<dbReference type="OrthoDB" id="4966223at2"/>
<dbReference type="CDD" id="cd04301">
    <property type="entry name" value="NAT_SF"/>
    <property type="match status" value="1"/>
</dbReference>
<dbReference type="PROSITE" id="PS51186">
    <property type="entry name" value="GNAT"/>
    <property type="match status" value="1"/>
</dbReference>
<evidence type="ECO:0000313" key="2">
    <source>
        <dbReference type="EMBL" id="SHM65000.1"/>
    </source>
</evidence>
<sequence>MRKEISKDIVGKWLKAWSLSRDLPLPTQYKSGFKVDVGYETQKSRYVFTELNDDFFALAASINEPWIYLKVCASPLELKNRLPERWIIQQQGYMMECFPPMSILNVTLHENYQLEFDHYDSTSVVRIVTKDGELASVGRVVIVDDLAVYDRISTEENHKRKGLATFLMKELEKIALSQNVSNHFLVATEQGRSLYESLGWKLYSLYISIVIPSETSKIKRN</sequence>
<proteinExistence type="predicted"/>
<dbReference type="AlphaFoldDB" id="A0A1M7KI47"/>
<dbReference type="GO" id="GO:0016747">
    <property type="term" value="F:acyltransferase activity, transferring groups other than amino-acyl groups"/>
    <property type="evidence" value="ECO:0007669"/>
    <property type="project" value="InterPro"/>
</dbReference>
<keyword evidence="2" id="KW-0808">Transferase</keyword>